<name>A0ABZ0ZSR1_9ACTN</name>
<keyword evidence="4" id="KW-1185">Reference proteome</keyword>
<protein>
    <submittedName>
        <fullName evidence="3">VCBS repeat-containing protein</fullName>
    </submittedName>
</protein>
<dbReference type="Gene3D" id="2.130.10.130">
    <property type="entry name" value="Integrin alpha, N-terminal"/>
    <property type="match status" value="2"/>
</dbReference>
<evidence type="ECO:0000313" key="4">
    <source>
        <dbReference type="Proteomes" id="UP001327225"/>
    </source>
</evidence>
<evidence type="ECO:0000256" key="2">
    <source>
        <dbReference type="SAM" id="Phobius"/>
    </source>
</evidence>
<organism evidence="3 4">
    <name type="scientific">Nocardioides bizhenqiangii</name>
    <dbReference type="NCBI Taxonomy" id="3095076"/>
    <lineage>
        <taxon>Bacteria</taxon>
        <taxon>Bacillati</taxon>
        <taxon>Actinomycetota</taxon>
        <taxon>Actinomycetes</taxon>
        <taxon>Propionibacteriales</taxon>
        <taxon>Nocardioidaceae</taxon>
        <taxon>Nocardioides</taxon>
    </lineage>
</organism>
<keyword evidence="2" id="KW-1133">Transmembrane helix</keyword>
<evidence type="ECO:0000313" key="3">
    <source>
        <dbReference type="EMBL" id="WQQ27288.1"/>
    </source>
</evidence>
<reference evidence="4" key="1">
    <citation type="submission" date="2023-12" db="EMBL/GenBank/DDBJ databases">
        <title>Novel species in genus Nocardioides.</title>
        <authorList>
            <person name="Zhou H."/>
        </authorList>
    </citation>
    <scope>NUCLEOTIDE SEQUENCE [LARGE SCALE GENOMIC DNA]</scope>
    <source>
        <strain evidence="4">HM61</strain>
    </source>
</reference>
<keyword evidence="1" id="KW-0732">Signal</keyword>
<accession>A0ABZ0ZSR1</accession>
<keyword evidence="2" id="KW-0472">Membrane</keyword>
<sequence length="400" mass="41995">MTQQPTWHPGAPPPPQRKRGWLVGLLVAGVVVLLALVVAVAIVVVRPWEDDDTAADAKPEPPPPGEIAGDIDGDGLGDAVAVYADLEDLSTSTHIWSSTGSSFEGPMSEDLPFGSADEPLIGDWDGDGARTVIGWDPVSGNIRAWDESFDDVELTDVGGDDDFSLVAGDFDGDGRTDLAASDSETDGEITIFVLLSNGDGFDAPAEWVTVGDLEGSGSVLAPGDFNADGVDDLLAFVDSPFNGTAEESADAWDTTLLTSTGTSFEVGELAAAPEVDLEEYEALVGDFDGSGRPQVLSQEYDDDTTSVRVFTWDGAALQEDLAFQVDTNTADGELVETVSLSVSDVDGDGLDDLVGIARDTDREETGVVVFRSTGAGFAEGETWGEVPDCDNCTSWMARGR</sequence>
<feature type="transmembrane region" description="Helical" evidence="2">
    <location>
        <begin position="21"/>
        <end position="45"/>
    </location>
</feature>
<evidence type="ECO:0000256" key="1">
    <source>
        <dbReference type="ARBA" id="ARBA00022729"/>
    </source>
</evidence>
<dbReference type="InterPro" id="IPR028994">
    <property type="entry name" value="Integrin_alpha_N"/>
</dbReference>
<dbReference type="InterPro" id="IPR013517">
    <property type="entry name" value="FG-GAP"/>
</dbReference>
<dbReference type="Pfam" id="PF13517">
    <property type="entry name" value="FG-GAP_3"/>
    <property type="match status" value="1"/>
</dbReference>
<gene>
    <name evidence="3" type="ORF">SHK19_03455</name>
</gene>
<dbReference type="EMBL" id="CP141059">
    <property type="protein sequence ID" value="WQQ27288.1"/>
    <property type="molecule type" value="Genomic_DNA"/>
</dbReference>
<dbReference type="RefSeq" id="WP_322937867.1">
    <property type="nucleotide sequence ID" value="NZ_CP141059.1"/>
</dbReference>
<proteinExistence type="predicted"/>
<dbReference type="Proteomes" id="UP001327225">
    <property type="component" value="Chromosome"/>
</dbReference>
<keyword evidence="2" id="KW-0812">Transmembrane</keyword>
<dbReference type="SUPFAM" id="SSF69318">
    <property type="entry name" value="Integrin alpha N-terminal domain"/>
    <property type="match status" value="1"/>
</dbReference>